<dbReference type="Proteomes" id="UP000324897">
    <property type="component" value="Chromosome 3"/>
</dbReference>
<feature type="compositionally biased region" description="Polar residues" evidence="6">
    <location>
        <begin position="432"/>
        <end position="456"/>
    </location>
</feature>
<dbReference type="PANTHER" id="PTHR45898">
    <property type="entry name" value="TOM1-LIKE PROTEIN"/>
    <property type="match status" value="1"/>
</dbReference>
<keyword evidence="5" id="KW-0472">Membrane</keyword>
<comment type="similarity">
    <text evidence="2">Belongs to the TOM1 family.</text>
</comment>
<dbReference type="SUPFAM" id="SSF48464">
    <property type="entry name" value="ENTH/VHS domain"/>
    <property type="match status" value="1"/>
</dbReference>
<feature type="compositionally biased region" description="Basic and acidic residues" evidence="6">
    <location>
        <begin position="293"/>
        <end position="309"/>
    </location>
</feature>
<keyword evidence="4" id="KW-0653">Protein transport</keyword>
<dbReference type="Pfam" id="PF03127">
    <property type="entry name" value="GAT"/>
    <property type="match status" value="1"/>
</dbReference>
<dbReference type="SMART" id="SM00288">
    <property type="entry name" value="VHS"/>
    <property type="match status" value="1"/>
</dbReference>
<accession>A0A5J9TCG4</accession>
<feature type="region of interest" description="Disordered" evidence="6">
    <location>
        <begin position="387"/>
        <end position="513"/>
    </location>
</feature>
<reference evidence="9 10" key="1">
    <citation type="journal article" date="2019" name="Sci. Rep.">
        <title>A high-quality genome of Eragrostis curvula grass provides insights into Poaceae evolution and supports new strategies to enhance forage quality.</title>
        <authorList>
            <person name="Carballo J."/>
            <person name="Santos B.A.C.M."/>
            <person name="Zappacosta D."/>
            <person name="Garbus I."/>
            <person name="Selva J.P."/>
            <person name="Gallo C.A."/>
            <person name="Diaz A."/>
            <person name="Albertini E."/>
            <person name="Caccamo M."/>
            <person name="Echenique V."/>
        </authorList>
    </citation>
    <scope>NUCLEOTIDE SEQUENCE [LARGE SCALE GENOMIC DNA]</scope>
    <source>
        <strain evidence="10">cv. Victoria</strain>
        <tissue evidence="9">Leaf</tissue>
    </source>
</reference>
<dbReference type="CDD" id="cd14231">
    <property type="entry name" value="GAT_GGA-like_plant"/>
    <property type="match status" value="1"/>
</dbReference>
<evidence type="ECO:0000313" key="9">
    <source>
        <dbReference type="EMBL" id="TVU08994.1"/>
    </source>
</evidence>
<dbReference type="GO" id="GO:0035091">
    <property type="term" value="F:phosphatidylinositol binding"/>
    <property type="evidence" value="ECO:0007669"/>
    <property type="project" value="InterPro"/>
</dbReference>
<dbReference type="InterPro" id="IPR002014">
    <property type="entry name" value="VHS_dom"/>
</dbReference>
<keyword evidence="3" id="KW-0813">Transport</keyword>
<feature type="compositionally biased region" description="Polar residues" evidence="6">
    <location>
        <begin position="175"/>
        <end position="185"/>
    </location>
</feature>
<dbReference type="GO" id="GO:0016020">
    <property type="term" value="C:membrane"/>
    <property type="evidence" value="ECO:0007669"/>
    <property type="project" value="UniProtKB-SubCell"/>
</dbReference>
<feature type="compositionally biased region" description="Pro residues" evidence="6">
    <location>
        <begin position="408"/>
        <end position="427"/>
    </location>
</feature>
<feature type="compositionally biased region" description="Polar residues" evidence="6">
    <location>
        <begin position="466"/>
        <end position="477"/>
    </location>
</feature>
<dbReference type="InterPro" id="IPR004152">
    <property type="entry name" value="GAT_dom"/>
</dbReference>
<dbReference type="FunFam" id="1.25.40.90:FF:000028">
    <property type="entry name" value="TOM1-like protein 2"/>
    <property type="match status" value="1"/>
</dbReference>
<dbReference type="SUPFAM" id="SSF89009">
    <property type="entry name" value="GAT-like domain"/>
    <property type="match status" value="1"/>
</dbReference>
<evidence type="ECO:0000256" key="6">
    <source>
        <dbReference type="SAM" id="MobiDB-lite"/>
    </source>
</evidence>
<feature type="compositionally biased region" description="Polar residues" evidence="6">
    <location>
        <begin position="387"/>
        <end position="398"/>
    </location>
</feature>
<evidence type="ECO:0000256" key="3">
    <source>
        <dbReference type="ARBA" id="ARBA00022448"/>
    </source>
</evidence>
<dbReference type="GO" id="GO:0043130">
    <property type="term" value="F:ubiquitin binding"/>
    <property type="evidence" value="ECO:0007669"/>
    <property type="project" value="InterPro"/>
</dbReference>
<dbReference type="InterPro" id="IPR038425">
    <property type="entry name" value="GAT_sf"/>
</dbReference>
<feature type="region of interest" description="Disordered" evidence="6">
    <location>
        <begin position="148"/>
        <end position="185"/>
    </location>
</feature>
<proteinExistence type="inferred from homology"/>
<evidence type="ECO:0008006" key="11">
    <source>
        <dbReference type="Google" id="ProtNLM"/>
    </source>
</evidence>
<keyword evidence="10" id="KW-1185">Reference proteome</keyword>
<evidence type="ECO:0000256" key="4">
    <source>
        <dbReference type="ARBA" id="ARBA00022927"/>
    </source>
</evidence>
<feature type="compositionally biased region" description="Pro residues" evidence="6">
    <location>
        <begin position="149"/>
        <end position="164"/>
    </location>
</feature>
<evidence type="ECO:0000259" key="7">
    <source>
        <dbReference type="PROSITE" id="PS50179"/>
    </source>
</evidence>
<feature type="region of interest" description="Disordered" evidence="6">
    <location>
        <begin position="280"/>
        <end position="339"/>
    </location>
</feature>
<dbReference type="OrthoDB" id="2018246at2759"/>
<feature type="domain" description="VHS" evidence="7">
    <location>
        <begin position="10"/>
        <end position="139"/>
    </location>
</feature>
<dbReference type="PROSITE" id="PS50179">
    <property type="entry name" value="VHS"/>
    <property type="match status" value="1"/>
</dbReference>
<organism evidence="9 10">
    <name type="scientific">Eragrostis curvula</name>
    <name type="common">weeping love grass</name>
    <dbReference type="NCBI Taxonomy" id="38414"/>
    <lineage>
        <taxon>Eukaryota</taxon>
        <taxon>Viridiplantae</taxon>
        <taxon>Streptophyta</taxon>
        <taxon>Embryophyta</taxon>
        <taxon>Tracheophyta</taxon>
        <taxon>Spermatophyta</taxon>
        <taxon>Magnoliopsida</taxon>
        <taxon>Liliopsida</taxon>
        <taxon>Poales</taxon>
        <taxon>Poaceae</taxon>
        <taxon>PACMAD clade</taxon>
        <taxon>Chloridoideae</taxon>
        <taxon>Eragrostideae</taxon>
        <taxon>Eragrostidinae</taxon>
        <taxon>Eragrostis</taxon>
    </lineage>
</organism>
<dbReference type="Pfam" id="PF00790">
    <property type="entry name" value="VHS"/>
    <property type="match status" value="1"/>
</dbReference>
<evidence type="ECO:0000313" key="10">
    <source>
        <dbReference type="Proteomes" id="UP000324897"/>
    </source>
</evidence>
<dbReference type="GO" id="GO:0043328">
    <property type="term" value="P:protein transport to vacuole involved in ubiquitin-dependent protein catabolic process via the multivesicular body sorting pathway"/>
    <property type="evidence" value="ECO:0007669"/>
    <property type="project" value="InterPro"/>
</dbReference>
<feature type="region of interest" description="Disordered" evidence="6">
    <location>
        <begin position="628"/>
        <end position="672"/>
    </location>
</feature>
<feature type="domain" description="GAT" evidence="8">
    <location>
        <begin position="182"/>
        <end position="270"/>
    </location>
</feature>
<comment type="subcellular location">
    <subcellularLocation>
        <location evidence="1">Membrane</location>
        <topology evidence="1">Peripheral membrane protein</topology>
    </subcellularLocation>
</comment>
<name>A0A5J9TCG4_9POAL</name>
<dbReference type="InterPro" id="IPR044836">
    <property type="entry name" value="TOL_plant"/>
</dbReference>
<feature type="compositionally biased region" description="Low complexity" evidence="6">
    <location>
        <begin position="326"/>
        <end position="335"/>
    </location>
</feature>
<feature type="compositionally biased region" description="Polar residues" evidence="6">
    <location>
        <begin position="504"/>
        <end position="513"/>
    </location>
</feature>
<evidence type="ECO:0000259" key="8">
    <source>
        <dbReference type="PROSITE" id="PS50909"/>
    </source>
</evidence>
<dbReference type="Gene3D" id="1.20.58.160">
    <property type="match status" value="1"/>
</dbReference>
<evidence type="ECO:0000256" key="2">
    <source>
        <dbReference type="ARBA" id="ARBA00007708"/>
    </source>
</evidence>
<dbReference type="AlphaFoldDB" id="A0A5J9TCG4"/>
<dbReference type="InterPro" id="IPR008942">
    <property type="entry name" value="ENTH_VHS"/>
</dbReference>
<dbReference type="Gramene" id="TVU08994">
    <property type="protein sequence ID" value="TVU08994"/>
    <property type="gene ID" value="EJB05_42428"/>
</dbReference>
<feature type="compositionally biased region" description="Polar residues" evidence="6">
    <location>
        <begin position="628"/>
        <end position="646"/>
    </location>
</feature>
<dbReference type="CDD" id="cd03561">
    <property type="entry name" value="VHS"/>
    <property type="match status" value="1"/>
</dbReference>
<comment type="caution">
    <text evidence="9">The sequence shown here is derived from an EMBL/GenBank/DDBJ whole genome shotgun (WGS) entry which is preliminary data.</text>
</comment>
<evidence type="ECO:0000256" key="5">
    <source>
        <dbReference type="ARBA" id="ARBA00023136"/>
    </source>
</evidence>
<dbReference type="GO" id="GO:0005737">
    <property type="term" value="C:cytoplasm"/>
    <property type="evidence" value="ECO:0007669"/>
    <property type="project" value="UniProtKB-ARBA"/>
</dbReference>
<gene>
    <name evidence="9" type="ORF">EJB05_42428</name>
</gene>
<evidence type="ECO:0000256" key="1">
    <source>
        <dbReference type="ARBA" id="ARBA00004170"/>
    </source>
</evidence>
<protein>
    <recommendedName>
        <fullName evidence="11">VHS domain-containing protein</fullName>
    </recommendedName>
</protein>
<dbReference type="Gene3D" id="1.25.40.90">
    <property type="match status" value="1"/>
</dbReference>
<dbReference type="EMBL" id="RWGY01000039">
    <property type="protein sequence ID" value="TVU08994.1"/>
    <property type="molecule type" value="Genomic_DNA"/>
</dbReference>
<dbReference type="PANTHER" id="PTHR45898:SF23">
    <property type="entry name" value="OS06G0332400 PROTEIN"/>
    <property type="match status" value="1"/>
</dbReference>
<dbReference type="PROSITE" id="PS50909">
    <property type="entry name" value="GAT"/>
    <property type="match status" value="1"/>
</dbReference>
<sequence length="672" mass="72897">MPQNVLVERATSETLIGPDWSLNLEICDILNHDPPQTKDVVKTIKKRIGHKNSKVQLLTLTLLETLIKNCGDFVHMHVAERDILHEMVKIVKKKPDYHVKEKILILIDTWQEAFGGSRARYPQYYVAYQELLRAGAVFPQRLESSVPIYTPPQTQPLRNYPPPALRNTDYRQDAPESSSAPEVSTLSLTEIQNARGVMDVLSEMLNAIDPGNREGLRQEVIVDLVDQCRSYKQRVVQLVNTTSDEDLLSQGLSLNDDLQRVLAKHDAIAAGIAVRVEKPKSVQARADSSTPTKSEETKEADQRSSEDAKNLTPIDQLTLPAPPSSSSPKSQAAPAVNPNIDLLSGDDFFKAEPVNSQALVPVGSTPAVSASSGHNTLDLVDMFADSSVSNNNSQNPAISSSTLNTNPNLPPPQAYPAPQHPVQPQQPSPYSNGLNSNTMTPYDQSSNSASSWNGQFAQGMVPPQQAPNFGQDDQSNDLPPPPWETQNAESDPFQAGHPGGLSVPSGQLGVSQPQPVQIAQPGLGAQQSQPMLTGQLGGMQFQPGLGAQQSHPVPNTQYGGMYPPVQGNQQGGMYPQQMAGDLYQQQMYGGQMAGYGYSQQPGGYYVPNAGYAYSSANELSQRMNGLSVQDNSFYGGPASSSLQQRNRPSRPEDSLFSDLVNIAKTKPSKTGI</sequence>